<organism evidence="11 12">
    <name type="scientific">Micavibrio aeruginosavorus</name>
    <dbReference type="NCBI Taxonomy" id="349221"/>
    <lineage>
        <taxon>Bacteria</taxon>
        <taxon>Pseudomonadati</taxon>
        <taxon>Bdellovibrionota</taxon>
        <taxon>Bdellovibrionia</taxon>
        <taxon>Bdellovibrionales</taxon>
        <taxon>Pseudobdellovibrionaceae</taxon>
        <taxon>Micavibrio</taxon>
    </lineage>
</organism>
<comment type="function">
    <text evidence="6">An essential GTPase that binds both GDP and GTP, with rapid nucleotide exchange. Plays a role in 16S rRNA processing and 30S ribosomal subunit biogenesis and possibly also in cell cycle regulation and energy metabolism.</text>
</comment>
<evidence type="ECO:0000313" key="11">
    <source>
        <dbReference type="EMBL" id="PZP56145.1"/>
    </source>
</evidence>
<keyword evidence="6" id="KW-0472">Membrane</keyword>
<dbReference type="InterPro" id="IPR009019">
    <property type="entry name" value="KH_sf_prok-type"/>
</dbReference>
<feature type="binding site" evidence="6">
    <location>
        <begin position="125"/>
        <end position="128"/>
    </location>
    <ligand>
        <name>GTP</name>
        <dbReference type="ChEBI" id="CHEBI:37565"/>
    </ligand>
</feature>
<dbReference type="Gene3D" id="3.40.50.300">
    <property type="entry name" value="P-loop containing nucleotide triphosphate hydrolases"/>
    <property type="match status" value="1"/>
</dbReference>
<evidence type="ECO:0000259" key="10">
    <source>
        <dbReference type="PROSITE" id="PS51713"/>
    </source>
</evidence>
<sequence length="301" mass="33931">MTDQQTRCGYVAILGAPNAGKSTLVNQMVGAKVSIVSRKVQTTRNRILGIFIEEQTQVVLMDTPGLFKPSTRLERAMVSAAWGSSEEADLTLYIVDASRPFSNKDNEVLKKLKSLNLKQVWLVLNKGDAISPQAFLDLAAKLNAEYDFGQTFMISALKGNGVKDLIRNIGKNLPQGPWLFAEDQMTDLPMRLLAAEITREQIFNQLHEELPYSTTVQTEEWEQFENGDVRIRQIIHVERDSQKGIVVGKGGSKLKQIGTASRKELEEIIESKVHLNLFVRVSEKWHDNPEYYSEWGLDHDA</sequence>
<reference evidence="11 12" key="1">
    <citation type="submission" date="2017-08" db="EMBL/GenBank/DDBJ databases">
        <title>Infants hospitalized years apart are colonized by the same room-sourced microbial strains.</title>
        <authorList>
            <person name="Brooks B."/>
            <person name="Olm M.R."/>
            <person name="Firek B.A."/>
            <person name="Baker R."/>
            <person name="Thomas B.C."/>
            <person name="Morowitz M.J."/>
            <person name="Banfield J.F."/>
        </authorList>
    </citation>
    <scope>NUCLEOTIDE SEQUENCE [LARGE SCALE GENOMIC DNA]</scope>
    <source>
        <strain evidence="11">S2_006_000_R2_64</strain>
    </source>
</reference>
<feature type="binding site" evidence="6">
    <location>
        <begin position="15"/>
        <end position="22"/>
    </location>
    <ligand>
        <name>GTP</name>
        <dbReference type="ChEBI" id="CHEBI:37565"/>
    </ligand>
</feature>
<comment type="similarity">
    <text evidence="1 6 7 8">Belongs to the TRAFAC class TrmE-Era-EngA-EngB-Septin-like GTPase superfamily. Era GTPase family.</text>
</comment>
<dbReference type="HAMAP" id="MF_00367">
    <property type="entry name" value="GTPase_Era"/>
    <property type="match status" value="1"/>
</dbReference>
<keyword evidence="6" id="KW-0699">rRNA-binding</keyword>
<evidence type="ECO:0000256" key="2">
    <source>
        <dbReference type="ARBA" id="ARBA00020484"/>
    </source>
</evidence>
<proteinExistence type="inferred from homology"/>
<dbReference type="InterPro" id="IPR004044">
    <property type="entry name" value="KH_dom_type_2"/>
</dbReference>
<feature type="binding site" evidence="6">
    <location>
        <begin position="62"/>
        <end position="66"/>
    </location>
    <ligand>
        <name>GTP</name>
        <dbReference type="ChEBI" id="CHEBI:37565"/>
    </ligand>
</feature>
<dbReference type="InterPro" id="IPR030388">
    <property type="entry name" value="G_ERA_dom"/>
</dbReference>
<dbReference type="Gene3D" id="3.30.300.20">
    <property type="match status" value="1"/>
</dbReference>
<dbReference type="InterPro" id="IPR005225">
    <property type="entry name" value="Small_GTP-bd"/>
</dbReference>
<dbReference type="NCBIfam" id="NF000908">
    <property type="entry name" value="PRK00089.1"/>
    <property type="match status" value="1"/>
</dbReference>
<keyword evidence="5 6" id="KW-0342">GTP-binding</keyword>
<feature type="region of interest" description="G2" evidence="7">
    <location>
        <begin position="41"/>
        <end position="45"/>
    </location>
</feature>
<dbReference type="GO" id="GO:0003924">
    <property type="term" value="F:GTPase activity"/>
    <property type="evidence" value="ECO:0007669"/>
    <property type="project" value="UniProtKB-UniRule"/>
</dbReference>
<evidence type="ECO:0000256" key="5">
    <source>
        <dbReference type="ARBA" id="ARBA00023134"/>
    </source>
</evidence>
<keyword evidence="4 6" id="KW-0694">RNA-binding</keyword>
<evidence type="ECO:0000256" key="1">
    <source>
        <dbReference type="ARBA" id="ARBA00007921"/>
    </source>
</evidence>
<dbReference type="InterPro" id="IPR027417">
    <property type="entry name" value="P-loop_NTPase"/>
</dbReference>
<gene>
    <name evidence="6" type="primary">era</name>
    <name evidence="11" type="ORF">DI586_04700</name>
</gene>
<dbReference type="GO" id="GO:0070181">
    <property type="term" value="F:small ribosomal subunit rRNA binding"/>
    <property type="evidence" value="ECO:0007669"/>
    <property type="project" value="UniProtKB-UniRule"/>
</dbReference>
<keyword evidence="6" id="KW-0963">Cytoplasm</keyword>
<dbReference type="CDD" id="cd22534">
    <property type="entry name" value="KH-II_Era"/>
    <property type="match status" value="1"/>
</dbReference>
<evidence type="ECO:0000259" key="9">
    <source>
        <dbReference type="PROSITE" id="PS50823"/>
    </source>
</evidence>
<dbReference type="Pfam" id="PF01926">
    <property type="entry name" value="MMR_HSR1"/>
    <property type="match status" value="1"/>
</dbReference>
<feature type="region of interest" description="G5" evidence="7">
    <location>
        <begin position="154"/>
        <end position="156"/>
    </location>
</feature>
<dbReference type="GO" id="GO:0005886">
    <property type="term" value="C:plasma membrane"/>
    <property type="evidence" value="ECO:0007669"/>
    <property type="project" value="UniProtKB-SubCell"/>
</dbReference>
<dbReference type="SUPFAM" id="SSF52540">
    <property type="entry name" value="P-loop containing nucleoside triphosphate hydrolases"/>
    <property type="match status" value="1"/>
</dbReference>
<dbReference type="NCBIfam" id="TIGR00231">
    <property type="entry name" value="small_GTP"/>
    <property type="match status" value="1"/>
</dbReference>
<dbReference type="SUPFAM" id="SSF54814">
    <property type="entry name" value="Prokaryotic type KH domain (KH-domain type II)"/>
    <property type="match status" value="1"/>
</dbReference>
<dbReference type="PRINTS" id="PR00326">
    <property type="entry name" value="GTP1OBG"/>
</dbReference>
<comment type="subcellular location">
    <subcellularLocation>
        <location evidence="6">Cytoplasm</location>
    </subcellularLocation>
    <subcellularLocation>
        <location evidence="6">Cell membrane</location>
        <topology evidence="6">Peripheral membrane protein</topology>
    </subcellularLocation>
</comment>
<feature type="region of interest" description="G3" evidence="7">
    <location>
        <begin position="62"/>
        <end position="65"/>
    </location>
</feature>
<evidence type="ECO:0000313" key="12">
    <source>
        <dbReference type="Proteomes" id="UP000249739"/>
    </source>
</evidence>
<dbReference type="NCBIfam" id="TIGR00436">
    <property type="entry name" value="era"/>
    <property type="match status" value="1"/>
</dbReference>
<protein>
    <recommendedName>
        <fullName evidence="2 6">GTPase Era</fullName>
    </recommendedName>
</protein>
<evidence type="ECO:0000256" key="7">
    <source>
        <dbReference type="PROSITE-ProRule" id="PRU01050"/>
    </source>
</evidence>
<dbReference type="GO" id="GO:0005829">
    <property type="term" value="C:cytosol"/>
    <property type="evidence" value="ECO:0007669"/>
    <property type="project" value="TreeGrafter"/>
</dbReference>
<dbReference type="PROSITE" id="PS50823">
    <property type="entry name" value="KH_TYPE_2"/>
    <property type="match status" value="1"/>
</dbReference>
<name>A0A2W5FJC7_9BACT</name>
<keyword evidence="3 6" id="KW-0547">Nucleotide-binding</keyword>
<dbReference type="InterPro" id="IPR006073">
    <property type="entry name" value="GTP-bd"/>
</dbReference>
<accession>A0A2W5FJC7</accession>
<feature type="region of interest" description="G1" evidence="7">
    <location>
        <begin position="15"/>
        <end position="22"/>
    </location>
</feature>
<evidence type="ECO:0000256" key="3">
    <source>
        <dbReference type="ARBA" id="ARBA00022741"/>
    </source>
</evidence>
<dbReference type="AlphaFoldDB" id="A0A2W5FJC7"/>
<comment type="caution">
    <text evidence="11">The sequence shown here is derived from an EMBL/GenBank/DDBJ whole genome shotgun (WGS) entry which is preliminary data.</text>
</comment>
<comment type="subunit">
    <text evidence="6">Monomer.</text>
</comment>
<dbReference type="Proteomes" id="UP000249739">
    <property type="component" value="Unassembled WGS sequence"/>
</dbReference>
<evidence type="ECO:0000256" key="6">
    <source>
        <dbReference type="HAMAP-Rule" id="MF_00367"/>
    </source>
</evidence>
<dbReference type="PROSITE" id="PS51713">
    <property type="entry name" value="G_ERA"/>
    <property type="match status" value="1"/>
</dbReference>
<dbReference type="GO" id="GO:0000028">
    <property type="term" value="P:ribosomal small subunit assembly"/>
    <property type="evidence" value="ECO:0007669"/>
    <property type="project" value="TreeGrafter"/>
</dbReference>
<feature type="domain" description="KH type-2" evidence="9">
    <location>
        <begin position="206"/>
        <end position="283"/>
    </location>
</feature>
<keyword evidence="6" id="KW-1003">Cell membrane</keyword>
<evidence type="ECO:0000256" key="8">
    <source>
        <dbReference type="RuleBase" id="RU003761"/>
    </source>
</evidence>
<dbReference type="EMBL" id="QFOT01000036">
    <property type="protein sequence ID" value="PZP56145.1"/>
    <property type="molecule type" value="Genomic_DNA"/>
</dbReference>
<dbReference type="PANTHER" id="PTHR42698">
    <property type="entry name" value="GTPASE ERA"/>
    <property type="match status" value="1"/>
</dbReference>
<dbReference type="Pfam" id="PF07650">
    <property type="entry name" value="KH_2"/>
    <property type="match status" value="1"/>
</dbReference>
<dbReference type="InterPro" id="IPR005662">
    <property type="entry name" value="GTPase_Era-like"/>
</dbReference>
<dbReference type="GO" id="GO:0005525">
    <property type="term" value="F:GTP binding"/>
    <property type="evidence" value="ECO:0007669"/>
    <property type="project" value="UniProtKB-UniRule"/>
</dbReference>
<dbReference type="GO" id="GO:0043024">
    <property type="term" value="F:ribosomal small subunit binding"/>
    <property type="evidence" value="ECO:0007669"/>
    <property type="project" value="TreeGrafter"/>
</dbReference>
<dbReference type="InterPro" id="IPR015946">
    <property type="entry name" value="KH_dom-like_a/b"/>
</dbReference>
<evidence type="ECO:0000256" key="4">
    <source>
        <dbReference type="ARBA" id="ARBA00022884"/>
    </source>
</evidence>
<feature type="domain" description="Era-type G" evidence="10">
    <location>
        <begin position="7"/>
        <end position="175"/>
    </location>
</feature>
<dbReference type="PANTHER" id="PTHR42698:SF1">
    <property type="entry name" value="GTPASE ERA, MITOCHONDRIAL"/>
    <property type="match status" value="1"/>
</dbReference>
<keyword evidence="6" id="KW-0690">Ribosome biogenesis</keyword>
<dbReference type="CDD" id="cd04163">
    <property type="entry name" value="Era"/>
    <property type="match status" value="1"/>
</dbReference>
<feature type="region of interest" description="G4" evidence="7">
    <location>
        <begin position="125"/>
        <end position="128"/>
    </location>
</feature>